<dbReference type="OMA" id="ADSLNWC"/>
<keyword evidence="2 6" id="KW-0812">Transmembrane</keyword>
<comment type="similarity">
    <text evidence="5">Belongs to the SAT4 family.</text>
</comment>
<dbReference type="EMBL" id="FP929134">
    <property type="protein sequence ID" value="CBX98543.1"/>
    <property type="molecule type" value="Genomic_DNA"/>
</dbReference>
<protein>
    <recommendedName>
        <fullName evidence="7">Rhodopsin domain-containing protein</fullName>
    </recommendedName>
</protein>
<keyword evidence="4 6" id="KW-0472">Membrane</keyword>
<gene>
    <name evidence="8" type="ORF">LEMA_P077820.1</name>
</gene>
<keyword evidence="3 6" id="KW-1133">Transmembrane helix</keyword>
<dbReference type="PANTHER" id="PTHR33048">
    <property type="entry name" value="PTH11-LIKE INTEGRAL MEMBRANE PROTEIN (AFU_ORTHOLOGUE AFUA_5G11245)"/>
    <property type="match status" value="1"/>
</dbReference>
<dbReference type="InParanoid" id="E5A4J5"/>
<dbReference type="Pfam" id="PF20684">
    <property type="entry name" value="Fung_rhodopsin"/>
    <property type="match status" value="1"/>
</dbReference>
<organism evidence="9">
    <name type="scientific">Leptosphaeria maculans (strain JN3 / isolate v23.1.3 / race Av1-4-5-6-7-8)</name>
    <name type="common">Blackleg fungus</name>
    <name type="synonym">Phoma lingam</name>
    <dbReference type="NCBI Taxonomy" id="985895"/>
    <lineage>
        <taxon>Eukaryota</taxon>
        <taxon>Fungi</taxon>
        <taxon>Dikarya</taxon>
        <taxon>Ascomycota</taxon>
        <taxon>Pezizomycotina</taxon>
        <taxon>Dothideomycetes</taxon>
        <taxon>Pleosporomycetidae</taxon>
        <taxon>Pleosporales</taxon>
        <taxon>Pleosporineae</taxon>
        <taxon>Leptosphaeriaceae</taxon>
        <taxon>Plenodomus</taxon>
        <taxon>Plenodomus lingam/Leptosphaeria maculans species complex</taxon>
    </lineage>
</organism>
<evidence type="ECO:0000256" key="4">
    <source>
        <dbReference type="ARBA" id="ARBA00023136"/>
    </source>
</evidence>
<evidence type="ECO:0000313" key="9">
    <source>
        <dbReference type="Proteomes" id="UP000002668"/>
    </source>
</evidence>
<dbReference type="InterPro" id="IPR049326">
    <property type="entry name" value="Rhodopsin_dom_fungi"/>
</dbReference>
<evidence type="ECO:0000259" key="7">
    <source>
        <dbReference type="Pfam" id="PF20684"/>
    </source>
</evidence>
<comment type="subcellular location">
    <subcellularLocation>
        <location evidence="1">Membrane</location>
        <topology evidence="1">Multi-pass membrane protein</topology>
    </subcellularLocation>
</comment>
<dbReference type="InterPro" id="IPR052337">
    <property type="entry name" value="SAT4-like"/>
</dbReference>
<dbReference type="PANTHER" id="PTHR33048:SF47">
    <property type="entry name" value="INTEGRAL MEMBRANE PROTEIN-RELATED"/>
    <property type="match status" value="1"/>
</dbReference>
<evidence type="ECO:0000256" key="3">
    <source>
        <dbReference type="ARBA" id="ARBA00022989"/>
    </source>
</evidence>
<feature type="domain" description="Rhodopsin" evidence="7">
    <location>
        <begin position="46"/>
        <end position="297"/>
    </location>
</feature>
<feature type="transmembrane region" description="Helical" evidence="6">
    <location>
        <begin position="78"/>
        <end position="99"/>
    </location>
</feature>
<feature type="transmembrane region" description="Helical" evidence="6">
    <location>
        <begin position="205"/>
        <end position="224"/>
    </location>
</feature>
<dbReference type="OrthoDB" id="444631at2759"/>
<proteinExistence type="inferred from homology"/>
<dbReference type="HOGENOM" id="CLU_028200_0_2_1"/>
<dbReference type="VEuPathDB" id="FungiDB:LEMA_P077820.1"/>
<sequence>MATVYMYKATTHIWHTRGLEPGTKQASMFMVAIPFIIISSIVVFLRFHVRWNLLRSKLTADDCENVLDTAPQPCLTPYCTGLILSGTFFTILLSVANMISVNIPTQNLTPMLKANLATRLLYVVAICLVKFSILVFYRELDPRKGTRLIVYVLMASVAVLSIVTFFVLLFVCTPPSLFWDLQGQARNPEKCIPQSTQQVFFNTNGIINIVQDIAIYVLPLSIVWKLQMPRRQKVALCTLLCVGLIAVAAGCVRLYYVLFLANDADTWYYMADSLNWCSIEIYAAIICNSASTFRAILTTYIPKLWGSSPSRSGYSNYRDPKEQSREDAIALKPSRGLVHKSLSNRMYGITDVTEIGNGSEEAIITPEIVKDTNIEISSMKRP</sequence>
<dbReference type="STRING" id="985895.E5A4J5"/>
<evidence type="ECO:0000313" key="8">
    <source>
        <dbReference type="EMBL" id="CBX98543.1"/>
    </source>
</evidence>
<feature type="transmembrane region" description="Helical" evidence="6">
    <location>
        <begin position="149"/>
        <end position="171"/>
    </location>
</feature>
<evidence type="ECO:0000256" key="1">
    <source>
        <dbReference type="ARBA" id="ARBA00004141"/>
    </source>
</evidence>
<feature type="transmembrane region" description="Helical" evidence="6">
    <location>
        <begin position="236"/>
        <end position="261"/>
    </location>
</feature>
<dbReference type="GO" id="GO:0016020">
    <property type="term" value="C:membrane"/>
    <property type="evidence" value="ECO:0007669"/>
    <property type="project" value="UniProtKB-SubCell"/>
</dbReference>
<accession>E5A4J5</accession>
<feature type="transmembrane region" description="Helical" evidence="6">
    <location>
        <begin position="26"/>
        <end position="47"/>
    </location>
</feature>
<feature type="transmembrane region" description="Helical" evidence="6">
    <location>
        <begin position="281"/>
        <end position="301"/>
    </location>
</feature>
<dbReference type="AlphaFoldDB" id="E5A4J5"/>
<reference evidence="9" key="1">
    <citation type="journal article" date="2011" name="Nat. Commun.">
        <title>Effector diversification within compartments of the Leptosphaeria maculans genome affected by Repeat-Induced Point mutations.</title>
        <authorList>
            <person name="Rouxel T."/>
            <person name="Grandaubert J."/>
            <person name="Hane J.K."/>
            <person name="Hoede C."/>
            <person name="van de Wouw A.P."/>
            <person name="Couloux A."/>
            <person name="Dominguez V."/>
            <person name="Anthouard V."/>
            <person name="Bally P."/>
            <person name="Bourras S."/>
            <person name="Cozijnsen A.J."/>
            <person name="Ciuffetti L.M."/>
            <person name="Degrave A."/>
            <person name="Dilmaghani A."/>
            <person name="Duret L."/>
            <person name="Fudal I."/>
            <person name="Goodwin S.B."/>
            <person name="Gout L."/>
            <person name="Glaser N."/>
            <person name="Linglin J."/>
            <person name="Kema G.H.J."/>
            <person name="Lapalu N."/>
            <person name="Lawrence C.B."/>
            <person name="May K."/>
            <person name="Meyer M."/>
            <person name="Ollivier B."/>
            <person name="Poulain J."/>
            <person name="Schoch C.L."/>
            <person name="Simon A."/>
            <person name="Spatafora J.W."/>
            <person name="Stachowiak A."/>
            <person name="Turgeon B.G."/>
            <person name="Tyler B.M."/>
            <person name="Vincent D."/>
            <person name="Weissenbach J."/>
            <person name="Amselem J."/>
            <person name="Quesneville H."/>
            <person name="Oliver R.P."/>
            <person name="Wincker P."/>
            <person name="Balesdent M.-H."/>
            <person name="Howlett B.J."/>
        </authorList>
    </citation>
    <scope>NUCLEOTIDE SEQUENCE [LARGE SCALE GENOMIC DNA]</scope>
    <source>
        <strain evidence="9">JN3 / isolate v23.1.3 / race Av1-4-5-6-7-8</strain>
    </source>
</reference>
<evidence type="ECO:0000256" key="6">
    <source>
        <dbReference type="SAM" id="Phobius"/>
    </source>
</evidence>
<name>E5A4J5_LEPMJ</name>
<evidence type="ECO:0000256" key="2">
    <source>
        <dbReference type="ARBA" id="ARBA00022692"/>
    </source>
</evidence>
<dbReference type="eggNOG" id="ENOG502S2S9">
    <property type="taxonomic scope" value="Eukaryota"/>
</dbReference>
<feature type="transmembrane region" description="Helical" evidence="6">
    <location>
        <begin position="119"/>
        <end position="137"/>
    </location>
</feature>
<evidence type="ECO:0000256" key="5">
    <source>
        <dbReference type="ARBA" id="ARBA00038359"/>
    </source>
</evidence>
<dbReference type="Proteomes" id="UP000002668">
    <property type="component" value="Genome"/>
</dbReference>
<keyword evidence="9" id="KW-1185">Reference proteome</keyword>